<name>A0A1N6RJT9_9MICO</name>
<gene>
    <name evidence="2" type="ORF">SAMN05518682_1971</name>
</gene>
<organism evidence="2 3">
    <name type="scientific">Cellulosimicrobium aquatile</name>
    <dbReference type="NCBI Taxonomy" id="1612203"/>
    <lineage>
        <taxon>Bacteria</taxon>
        <taxon>Bacillati</taxon>
        <taxon>Actinomycetota</taxon>
        <taxon>Actinomycetes</taxon>
        <taxon>Micrococcales</taxon>
        <taxon>Promicromonosporaceae</taxon>
        <taxon>Cellulosimicrobium</taxon>
    </lineage>
</organism>
<reference evidence="3" key="1">
    <citation type="submission" date="2017-01" db="EMBL/GenBank/DDBJ databases">
        <authorList>
            <person name="Varghese N."/>
            <person name="Submissions S."/>
        </authorList>
    </citation>
    <scope>NUCLEOTIDE SEQUENCE [LARGE SCALE GENOMIC DNA]</scope>
    <source>
        <strain evidence="3">3bp</strain>
    </source>
</reference>
<evidence type="ECO:0000313" key="3">
    <source>
        <dbReference type="Proteomes" id="UP000186235"/>
    </source>
</evidence>
<dbReference type="AlphaFoldDB" id="A0A1N6RJT9"/>
<dbReference type="PRINTS" id="PR00111">
    <property type="entry name" value="ABHYDROLASE"/>
</dbReference>
<protein>
    <submittedName>
        <fullName evidence="2">Lysophospholipase, alpha-beta hydrolase superfamily</fullName>
    </submittedName>
</protein>
<dbReference type="InterPro" id="IPR029058">
    <property type="entry name" value="AB_hydrolase_fold"/>
</dbReference>
<evidence type="ECO:0000259" key="1">
    <source>
        <dbReference type="Pfam" id="PF12697"/>
    </source>
</evidence>
<evidence type="ECO:0000313" key="2">
    <source>
        <dbReference type="EMBL" id="SIQ29057.1"/>
    </source>
</evidence>
<dbReference type="Proteomes" id="UP000186235">
    <property type="component" value="Unassembled WGS sequence"/>
</dbReference>
<dbReference type="PANTHER" id="PTHR43194:SF5">
    <property type="entry name" value="PIMELOYL-[ACYL-CARRIER PROTEIN] METHYL ESTER ESTERASE"/>
    <property type="match status" value="1"/>
</dbReference>
<sequence length="278" mass="29317">MAAQGWTSRHVTVEGREVFVRSGPEVAGAVPIVHVHGFAISGTYLLPTAERLAHRATAVVPDLPGYGRSEEWGHPLGIPALAWALLSTLDALGLDRVVLLGNSMGGPVSLEVAHAAPDRVAGVVLASPAGGVHNQPFGRALTQLARDAVRESPRMARVAVPDYVRFGPVNALQLFAELARFPSLERVLRVPVPTLAVLGTRDPLMPPPWRVREVGALAPPHVTVAAIEGAPHAMNFSHPGELAHVVGCWLDGRDITDDPDEPGVARVLQVARGAGPVV</sequence>
<dbReference type="GO" id="GO:0016787">
    <property type="term" value="F:hydrolase activity"/>
    <property type="evidence" value="ECO:0007669"/>
    <property type="project" value="UniProtKB-KW"/>
</dbReference>
<dbReference type="Gene3D" id="3.40.50.1820">
    <property type="entry name" value="alpha/beta hydrolase"/>
    <property type="match status" value="1"/>
</dbReference>
<dbReference type="InterPro" id="IPR000073">
    <property type="entry name" value="AB_hydrolase_1"/>
</dbReference>
<dbReference type="SUPFAM" id="SSF53474">
    <property type="entry name" value="alpha/beta-Hydrolases"/>
    <property type="match status" value="1"/>
</dbReference>
<proteinExistence type="predicted"/>
<dbReference type="EMBL" id="FTMI01000003">
    <property type="protein sequence ID" value="SIQ29057.1"/>
    <property type="molecule type" value="Genomic_DNA"/>
</dbReference>
<keyword evidence="3" id="KW-1185">Reference proteome</keyword>
<keyword evidence="2" id="KW-0378">Hydrolase</keyword>
<dbReference type="RefSeq" id="WP_021483134.1">
    <property type="nucleotide sequence ID" value="NZ_FTMI01000003.1"/>
</dbReference>
<dbReference type="Pfam" id="PF12697">
    <property type="entry name" value="Abhydrolase_6"/>
    <property type="match status" value="1"/>
</dbReference>
<dbReference type="PANTHER" id="PTHR43194">
    <property type="entry name" value="HYDROLASE ALPHA/BETA FOLD FAMILY"/>
    <property type="match status" value="1"/>
</dbReference>
<feature type="domain" description="AB hydrolase-1" evidence="1">
    <location>
        <begin position="32"/>
        <end position="244"/>
    </location>
</feature>
<accession>A0A1N6RJT9</accession>
<dbReference type="InterPro" id="IPR050228">
    <property type="entry name" value="Carboxylesterase_BioH"/>
</dbReference>